<reference evidence="2 3" key="1">
    <citation type="submission" date="2024-09" db="EMBL/GenBank/DDBJ databases">
        <authorList>
            <person name="Sun Q."/>
            <person name="Mori K."/>
        </authorList>
    </citation>
    <scope>NUCLEOTIDE SEQUENCE [LARGE SCALE GENOMIC DNA]</scope>
    <source>
        <strain evidence="2 3">JCM 6917</strain>
    </source>
</reference>
<feature type="transmembrane region" description="Helical" evidence="1">
    <location>
        <begin position="43"/>
        <end position="62"/>
    </location>
</feature>
<gene>
    <name evidence="2" type="ORF">ACFF45_29260</name>
</gene>
<keyword evidence="1" id="KW-0812">Transmembrane</keyword>
<feature type="transmembrane region" description="Helical" evidence="1">
    <location>
        <begin position="166"/>
        <end position="188"/>
    </location>
</feature>
<dbReference type="EMBL" id="JBHMCY010000076">
    <property type="protein sequence ID" value="MFB9466677.1"/>
    <property type="molecule type" value="Genomic_DNA"/>
</dbReference>
<feature type="transmembrane region" description="Helical" evidence="1">
    <location>
        <begin position="133"/>
        <end position="154"/>
    </location>
</feature>
<protein>
    <submittedName>
        <fullName evidence="2">Uncharacterized protein</fullName>
    </submittedName>
</protein>
<sequence length="203" mass="21037">MDWWLRVRRVPAVGVGLAVCLAFGALADSIQVPVPVVVGGLSFPLPLPFLLPLVPVCLILYGQARGDAAVERTAVRAMRLWDAGFMALCAALVLAGGQLISVMTNQVLAVGMARNFLGYLGVALLLRPLAGPHVTTAAVALFPIACAGFGVHGGTPSRWAWPLHEVGSVAGFAQAAVLGAVGLVVAAVPHADFRRLRAAHPEA</sequence>
<evidence type="ECO:0000313" key="2">
    <source>
        <dbReference type="EMBL" id="MFB9466677.1"/>
    </source>
</evidence>
<dbReference type="Proteomes" id="UP001589709">
    <property type="component" value="Unassembled WGS sequence"/>
</dbReference>
<comment type="caution">
    <text evidence="2">The sequence shown here is derived from an EMBL/GenBank/DDBJ whole genome shotgun (WGS) entry which is preliminary data.</text>
</comment>
<evidence type="ECO:0000256" key="1">
    <source>
        <dbReference type="SAM" id="Phobius"/>
    </source>
</evidence>
<feature type="transmembrane region" description="Helical" evidence="1">
    <location>
        <begin position="107"/>
        <end position="126"/>
    </location>
</feature>
<organism evidence="2 3">
    <name type="scientific">Streptomyces cinereospinus</name>
    <dbReference type="NCBI Taxonomy" id="285561"/>
    <lineage>
        <taxon>Bacteria</taxon>
        <taxon>Bacillati</taxon>
        <taxon>Actinomycetota</taxon>
        <taxon>Actinomycetes</taxon>
        <taxon>Kitasatosporales</taxon>
        <taxon>Streptomycetaceae</taxon>
        <taxon>Streptomyces</taxon>
    </lineage>
</organism>
<name>A0ABV5N8S8_9ACTN</name>
<dbReference type="RefSeq" id="WP_381349688.1">
    <property type="nucleotide sequence ID" value="NZ_JBHMCY010000076.1"/>
</dbReference>
<evidence type="ECO:0000313" key="3">
    <source>
        <dbReference type="Proteomes" id="UP001589709"/>
    </source>
</evidence>
<keyword evidence="1" id="KW-0472">Membrane</keyword>
<accession>A0ABV5N8S8</accession>
<feature type="transmembrane region" description="Helical" evidence="1">
    <location>
        <begin position="83"/>
        <end position="101"/>
    </location>
</feature>
<proteinExistence type="predicted"/>
<keyword evidence="1" id="KW-1133">Transmembrane helix</keyword>
<keyword evidence="3" id="KW-1185">Reference proteome</keyword>